<keyword evidence="2" id="KW-1185">Reference proteome</keyword>
<evidence type="ECO:0000313" key="2">
    <source>
        <dbReference type="Proteomes" id="UP001234178"/>
    </source>
</evidence>
<organism evidence="1 2">
    <name type="scientific">Daphnia magna</name>
    <dbReference type="NCBI Taxonomy" id="35525"/>
    <lineage>
        <taxon>Eukaryota</taxon>
        <taxon>Metazoa</taxon>
        <taxon>Ecdysozoa</taxon>
        <taxon>Arthropoda</taxon>
        <taxon>Crustacea</taxon>
        <taxon>Branchiopoda</taxon>
        <taxon>Diplostraca</taxon>
        <taxon>Cladocera</taxon>
        <taxon>Anomopoda</taxon>
        <taxon>Daphniidae</taxon>
        <taxon>Daphnia</taxon>
    </lineage>
</organism>
<proteinExistence type="predicted"/>
<gene>
    <name evidence="1" type="ORF">OUZ56_014063</name>
</gene>
<dbReference type="EMBL" id="JAOYFB010000002">
    <property type="protein sequence ID" value="KAK4008942.1"/>
    <property type="molecule type" value="Genomic_DNA"/>
</dbReference>
<comment type="caution">
    <text evidence="1">The sequence shown here is derived from an EMBL/GenBank/DDBJ whole genome shotgun (WGS) entry which is preliminary data.</text>
</comment>
<protein>
    <submittedName>
        <fullName evidence="1">Uncharacterized protein</fullName>
    </submittedName>
</protein>
<dbReference type="Proteomes" id="UP001234178">
    <property type="component" value="Unassembled WGS sequence"/>
</dbReference>
<name>A0ABQ9Z7S8_9CRUS</name>
<accession>A0ABQ9Z7S8</accession>
<evidence type="ECO:0000313" key="1">
    <source>
        <dbReference type="EMBL" id="KAK4008942.1"/>
    </source>
</evidence>
<reference evidence="1 2" key="1">
    <citation type="journal article" date="2023" name="Nucleic Acids Res.">
        <title>The hologenome of Daphnia magna reveals possible DNA methylation and microbiome-mediated evolution of the host genome.</title>
        <authorList>
            <person name="Chaturvedi A."/>
            <person name="Li X."/>
            <person name="Dhandapani V."/>
            <person name="Marshall H."/>
            <person name="Kissane S."/>
            <person name="Cuenca-Cambronero M."/>
            <person name="Asole G."/>
            <person name="Calvet F."/>
            <person name="Ruiz-Romero M."/>
            <person name="Marangio P."/>
            <person name="Guigo R."/>
            <person name="Rago D."/>
            <person name="Mirbahai L."/>
            <person name="Eastwood N."/>
            <person name="Colbourne J.K."/>
            <person name="Zhou J."/>
            <person name="Mallon E."/>
            <person name="Orsini L."/>
        </authorList>
    </citation>
    <scope>NUCLEOTIDE SEQUENCE [LARGE SCALE GENOMIC DNA]</scope>
    <source>
        <strain evidence="1">LRV0_1</strain>
    </source>
</reference>
<sequence length="70" mass="7892">MEILRYAICVESFRAFAFRKFLVHSRATNSAVTLCPVNREAESVSEQEIEVVKSTIVALSMLDVTPLNLF</sequence>